<feature type="signal peptide" evidence="7">
    <location>
        <begin position="1"/>
        <end position="24"/>
    </location>
</feature>
<evidence type="ECO:0000256" key="4">
    <source>
        <dbReference type="ARBA" id="ARBA00022729"/>
    </source>
</evidence>
<dbReference type="Pfam" id="PF04389">
    <property type="entry name" value="Peptidase_M28"/>
    <property type="match status" value="1"/>
</dbReference>
<evidence type="ECO:0000256" key="3">
    <source>
        <dbReference type="ARBA" id="ARBA00022723"/>
    </source>
</evidence>
<dbReference type="InterPro" id="IPR045175">
    <property type="entry name" value="M28_fam"/>
</dbReference>
<evidence type="ECO:0000256" key="7">
    <source>
        <dbReference type="SAM" id="SignalP"/>
    </source>
</evidence>
<name>A0A3S5AE68_SERRU</name>
<dbReference type="EMBL" id="LR134493">
    <property type="protein sequence ID" value="VEI61768.1"/>
    <property type="molecule type" value="Genomic_DNA"/>
</dbReference>
<dbReference type="SUPFAM" id="SSF53187">
    <property type="entry name" value="Zn-dependent exopeptidases"/>
    <property type="match status" value="1"/>
</dbReference>
<dbReference type="GO" id="GO:0006508">
    <property type="term" value="P:proteolysis"/>
    <property type="evidence" value="ECO:0007669"/>
    <property type="project" value="UniProtKB-KW"/>
</dbReference>
<dbReference type="RefSeq" id="WP_126530574.1">
    <property type="nucleotide sequence ID" value="NZ_JAMWJM010000008.1"/>
</dbReference>
<sequence length="357" mass="39328">MFSRQSLKAGLLAAAFSSVFCASAATQPGQDAPLGKYAAEKMRYIATYFPGRMAGSPAEQLAADYLKQQFGQMGYQSNIRSINSRYLYSNKNGSENWRNIRVNSVIAAKSGDQPQQIIVMAHFDTYTPRSDADVDNNLGGLTLQGVDDNASGVGVMLELAQRMKDIPTRYSLRFIAASGEELGSLGAKNYLQRMSAEERANTLLVINLDSLITGDKLYFHAGRNTPPKIAKQSRDRALDIAHRYGIAAALNPGNDKYPRGTGCCSDQQVFDVARIPVMAVEATNWTLGKKDGYQQRAVSPHFPQGVSWHRPQYDNVQYLDRHLPGRIDKRSRDSVQVLLPLLKELAQAHPAANAKKS</sequence>
<evidence type="ECO:0000256" key="6">
    <source>
        <dbReference type="ARBA" id="ARBA00022833"/>
    </source>
</evidence>
<dbReference type="InterPro" id="IPR007484">
    <property type="entry name" value="Peptidase_M28"/>
</dbReference>
<keyword evidence="5 9" id="KW-0378">Hydrolase</keyword>
<evidence type="ECO:0000259" key="8">
    <source>
        <dbReference type="Pfam" id="PF04389"/>
    </source>
</evidence>
<keyword evidence="2" id="KW-0645">Protease</keyword>
<dbReference type="EC" id="3.4.11.6" evidence="9"/>
<feature type="chain" id="PRO_5018577822" evidence="7">
    <location>
        <begin position="25"/>
        <end position="357"/>
    </location>
</feature>
<keyword evidence="4 7" id="KW-0732">Signal</keyword>
<dbReference type="GO" id="GO:0004177">
    <property type="term" value="F:aminopeptidase activity"/>
    <property type="evidence" value="ECO:0007669"/>
    <property type="project" value="UniProtKB-KW"/>
</dbReference>
<reference evidence="9 10" key="1">
    <citation type="submission" date="2018-12" db="EMBL/GenBank/DDBJ databases">
        <authorList>
            <consortium name="Pathogen Informatics"/>
        </authorList>
    </citation>
    <scope>NUCLEOTIDE SEQUENCE [LARGE SCALE GENOMIC DNA]</scope>
    <source>
        <strain evidence="9 10">NCTC10036</strain>
    </source>
</reference>
<dbReference type="GO" id="GO:0046872">
    <property type="term" value="F:metal ion binding"/>
    <property type="evidence" value="ECO:0007669"/>
    <property type="project" value="UniProtKB-KW"/>
</dbReference>
<feature type="domain" description="Peptidase M28" evidence="8">
    <location>
        <begin position="105"/>
        <end position="329"/>
    </location>
</feature>
<evidence type="ECO:0000256" key="1">
    <source>
        <dbReference type="ARBA" id="ARBA00022438"/>
    </source>
</evidence>
<evidence type="ECO:0000256" key="5">
    <source>
        <dbReference type="ARBA" id="ARBA00022801"/>
    </source>
</evidence>
<keyword evidence="1 9" id="KW-0031">Aminopeptidase</keyword>
<keyword evidence="6" id="KW-0862">Zinc</keyword>
<dbReference type="AlphaFoldDB" id="A0A3S5AE68"/>
<dbReference type="PANTHER" id="PTHR12147">
    <property type="entry name" value="METALLOPEPTIDASE M28 FAMILY MEMBER"/>
    <property type="match status" value="1"/>
</dbReference>
<keyword evidence="3" id="KW-0479">Metal-binding</keyword>
<dbReference type="FunFam" id="3.40.630.10:FF:000038">
    <property type="entry name" value="Alkaline phosphatase isozyme conversion"/>
    <property type="match status" value="1"/>
</dbReference>
<gene>
    <name evidence="9" type="primary">ywaD</name>
    <name evidence="9" type="ORF">NCTC10036_00750</name>
</gene>
<proteinExistence type="predicted"/>
<dbReference type="PANTHER" id="PTHR12147:SF56">
    <property type="entry name" value="AMINOPEPTIDASE YDR415C-RELATED"/>
    <property type="match status" value="1"/>
</dbReference>
<evidence type="ECO:0000256" key="2">
    <source>
        <dbReference type="ARBA" id="ARBA00022670"/>
    </source>
</evidence>
<evidence type="ECO:0000313" key="9">
    <source>
        <dbReference type="EMBL" id="VEI61768.1"/>
    </source>
</evidence>
<dbReference type="NCBIfam" id="NF007568">
    <property type="entry name" value="PRK10199.1"/>
    <property type="match status" value="1"/>
</dbReference>
<organism evidence="9 10">
    <name type="scientific">Serratia rubidaea</name>
    <name type="common">Serratia marinorubra</name>
    <dbReference type="NCBI Taxonomy" id="61652"/>
    <lineage>
        <taxon>Bacteria</taxon>
        <taxon>Pseudomonadati</taxon>
        <taxon>Pseudomonadota</taxon>
        <taxon>Gammaproteobacteria</taxon>
        <taxon>Enterobacterales</taxon>
        <taxon>Yersiniaceae</taxon>
        <taxon>Serratia</taxon>
    </lineage>
</organism>
<protein>
    <submittedName>
        <fullName evidence="9">Arginyl aminopeptidase</fullName>
        <ecNumber evidence="9">3.4.11.6</ecNumber>
    </submittedName>
</protein>
<accession>A0A3S5AE68</accession>
<evidence type="ECO:0000313" key="10">
    <source>
        <dbReference type="Proteomes" id="UP000281904"/>
    </source>
</evidence>
<dbReference type="Proteomes" id="UP000281904">
    <property type="component" value="Chromosome"/>
</dbReference>
<dbReference type="Gene3D" id="3.40.630.10">
    <property type="entry name" value="Zn peptidases"/>
    <property type="match status" value="1"/>
</dbReference>
<dbReference type="GO" id="GO:0008235">
    <property type="term" value="F:metalloexopeptidase activity"/>
    <property type="evidence" value="ECO:0007669"/>
    <property type="project" value="InterPro"/>
</dbReference>